<dbReference type="EMBL" id="AWSQ01000008">
    <property type="protein sequence ID" value="KFX68096.1"/>
    <property type="molecule type" value="Genomic_DNA"/>
</dbReference>
<accession>A0A0A1YG88</accession>
<evidence type="ECO:0000313" key="2">
    <source>
        <dbReference type="Proteomes" id="UP000030063"/>
    </source>
</evidence>
<protein>
    <submittedName>
        <fullName evidence="1">Uncharacterized protein</fullName>
    </submittedName>
</protein>
<dbReference type="RefSeq" id="WP_025167034.1">
    <property type="nucleotide sequence ID" value="NZ_AWSQ01000008.1"/>
</dbReference>
<comment type="caution">
    <text evidence="1">The sequence shown here is derived from an EMBL/GenBank/DDBJ whole genome shotgun (WGS) entry which is preliminary data.</text>
</comment>
<dbReference type="Proteomes" id="UP000030063">
    <property type="component" value="Unassembled WGS sequence"/>
</dbReference>
<sequence length="62" mass="6916">MTTTALTPLTHHCRNCDAHHPRHQVRQCIPAENTPEGEVEVLVCPICGSYDLEQLQEVGHAQ</sequence>
<dbReference type="STRING" id="1395571.TMS3_0120320"/>
<gene>
    <name evidence="1" type="ORF">TMS3_0120320</name>
</gene>
<dbReference type="AlphaFoldDB" id="A0A0A1YG88"/>
<name>A0A0A1YG88_9PSED</name>
<reference evidence="1 2" key="1">
    <citation type="journal article" date="2014" name="Genome Announc.">
        <title>Draft Genome Sequence of Petroleum Oil-Degrading Marine Bacterium Pseudomonas taeanensis Strain MS-3, Isolated from a Crude Oil-Contaminated Seashore.</title>
        <authorList>
            <person name="Lee S.Y."/>
            <person name="Kim S.H."/>
            <person name="Lee D.G."/>
            <person name="Shin S."/>
            <person name="Yun S.H."/>
            <person name="Choi C.W."/>
            <person name="Chung Y.H."/>
            <person name="Choi J.S."/>
            <person name="Kahng H.Y."/>
            <person name="Kim S.I."/>
        </authorList>
    </citation>
    <scope>NUCLEOTIDE SEQUENCE [LARGE SCALE GENOMIC DNA]</scope>
    <source>
        <strain evidence="1 2">MS-3</strain>
    </source>
</reference>
<dbReference type="OrthoDB" id="6907455at2"/>
<organism evidence="1 2">
    <name type="scientific">Pseudomonas taeanensis MS-3</name>
    <dbReference type="NCBI Taxonomy" id="1395571"/>
    <lineage>
        <taxon>Bacteria</taxon>
        <taxon>Pseudomonadati</taxon>
        <taxon>Pseudomonadota</taxon>
        <taxon>Gammaproteobacteria</taxon>
        <taxon>Pseudomonadales</taxon>
        <taxon>Pseudomonadaceae</taxon>
        <taxon>Pseudomonas</taxon>
    </lineage>
</organism>
<evidence type="ECO:0000313" key="1">
    <source>
        <dbReference type="EMBL" id="KFX68096.1"/>
    </source>
</evidence>
<keyword evidence="2" id="KW-1185">Reference proteome</keyword>
<proteinExistence type="predicted"/>